<dbReference type="Proteomes" id="UP000799750">
    <property type="component" value="Unassembled WGS sequence"/>
</dbReference>
<protein>
    <recommendedName>
        <fullName evidence="4">Secreted protein</fullName>
    </recommendedName>
</protein>
<evidence type="ECO:0000313" key="3">
    <source>
        <dbReference type="Proteomes" id="UP000799750"/>
    </source>
</evidence>
<dbReference type="AlphaFoldDB" id="A0A6A6QCL3"/>
<sequence length="84" mass="9539">MPCGLCGLFLRCPFYLLTGACYQIPTSSEAKTCQQGVLSKTNQLSKFMCTFLPPYFEATYRIEYLKTIPRDSHMTNIPGRTFPT</sequence>
<evidence type="ECO:0000313" key="2">
    <source>
        <dbReference type="EMBL" id="KAF2490168.1"/>
    </source>
</evidence>
<evidence type="ECO:0000256" key="1">
    <source>
        <dbReference type="SAM" id="SignalP"/>
    </source>
</evidence>
<organism evidence="2 3">
    <name type="scientific">Lophium mytilinum</name>
    <dbReference type="NCBI Taxonomy" id="390894"/>
    <lineage>
        <taxon>Eukaryota</taxon>
        <taxon>Fungi</taxon>
        <taxon>Dikarya</taxon>
        <taxon>Ascomycota</taxon>
        <taxon>Pezizomycotina</taxon>
        <taxon>Dothideomycetes</taxon>
        <taxon>Pleosporomycetidae</taxon>
        <taxon>Mytilinidiales</taxon>
        <taxon>Mytilinidiaceae</taxon>
        <taxon>Lophium</taxon>
    </lineage>
</organism>
<dbReference type="EMBL" id="MU004197">
    <property type="protein sequence ID" value="KAF2490168.1"/>
    <property type="molecule type" value="Genomic_DNA"/>
</dbReference>
<feature type="signal peptide" evidence="1">
    <location>
        <begin position="1"/>
        <end position="19"/>
    </location>
</feature>
<evidence type="ECO:0008006" key="4">
    <source>
        <dbReference type="Google" id="ProtNLM"/>
    </source>
</evidence>
<reference evidence="2" key="1">
    <citation type="journal article" date="2020" name="Stud. Mycol.">
        <title>101 Dothideomycetes genomes: a test case for predicting lifestyles and emergence of pathogens.</title>
        <authorList>
            <person name="Haridas S."/>
            <person name="Albert R."/>
            <person name="Binder M."/>
            <person name="Bloem J."/>
            <person name="Labutti K."/>
            <person name="Salamov A."/>
            <person name="Andreopoulos B."/>
            <person name="Baker S."/>
            <person name="Barry K."/>
            <person name="Bills G."/>
            <person name="Bluhm B."/>
            <person name="Cannon C."/>
            <person name="Castanera R."/>
            <person name="Culley D."/>
            <person name="Daum C."/>
            <person name="Ezra D."/>
            <person name="Gonzalez J."/>
            <person name="Henrissat B."/>
            <person name="Kuo A."/>
            <person name="Liang C."/>
            <person name="Lipzen A."/>
            <person name="Lutzoni F."/>
            <person name="Magnuson J."/>
            <person name="Mondo S."/>
            <person name="Nolan M."/>
            <person name="Ohm R."/>
            <person name="Pangilinan J."/>
            <person name="Park H.-J."/>
            <person name="Ramirez L."/>
            <person name="Alfaro M."/>
            <person name="Sun H."/>
            <person name="Tritt A."/>
            <person name="Yoshinaga Y."/>
            <person name="Zwiers L.-H."/>
            <person name="Turgeon B."/>
            <person name="Goodwin S."/>
            <person name="Spatafora J."/>
            <person name="Crous P."/>
            <person name="Grigoriev I."/>
        </authorList>
    </citation>
    <scope>NUCLEOTIDE SEQUENCE</scope>
    <source>
        <strain evidence="2">CBS 269.34</strain>
    </source>
</reference>
<keyword evidence="1" id="KW-0732">Signal</keyword>
<feature type="chain" id="PRO_5025534344" description="Secreted protein" evidence="1">
    <location>
        <begin position="20"/>
        <end position="84"/>
    </location>
</feature>
<accession>A0A6A6QCL3</accession>
<proteinExistence type="predicted"/>
<keyword evidence="3" id="KW-1185">Reference proteome</keyword>
<gene>
    <name evidence="2" type="ORF">BU16DRAFT_145966</name>
</gene>
<name>A0A6A6QCL3_9PEZI</name>